<dbReference type="OrthoDB" id="9812008at2"/>
<dbReference type="KEGG" id="din:Selin_0650"/>
<evidence type="ECO:0000256" key="1">
    <source>
        <dbReference type="ARBA" id="ARBA00005589"/>
    </source>
</evidence>
<dbReference type="GO" id="GO:0003735">
    <property type="term" value="F:structural constituent of ribosome"/>
    <property type="evidence" value="ECO:0007669"/>
    <property type="project" value="InterPro"/>
</dbReference>
<evidence type="ECO:0000256" key="3">
    <source>
        <dbReference type="ARBA" id="ARBA00022884"/>
    </source>
</evidence>
<dbReference type="Gene3D" id="4.10.640.10">
    <property type="entry name" value="Ribosomal protein S18"/>
    <property type="match status" value="1"/>
</dbReference>
<dbReference type="InterPro" id="IPR001648">
    <property type="entry name" value="Ribosomal_bS18"/>
</dbReference>
<dbReference type="Pfam" id="PF01084">
    <property type="entry name" value="Ribosomal_S18"/>
    <property type="match status" value="1"/>
</dbReference>
<dbReference type="HAMAP" id="MF_00270">
    <property type="entry name" value="Ribosomal_bS18"/>
    <property type="match status" value="1"/>
</dbReference>
<keyword evidence="5 6" id="KW-0687">Ribonucleoprotein</keyword>
<keyword evidence="4 6" id="KW-0689">Ribosomal protein</keyword>
<dbReference type="FunFam" id="4.10.640.10:FF:000004">
    <property type="entry name" value="30S ribosomal protein S18"/>
    <property type="match status" value="1"/>
</dbReference>
<keyword evidence="10" id="KW-1185">Reference proteome</keyword>
<dbReference type="NCBIfam" id="TIGR00165">
    <property type="entry name" value="S18"/>
    <property type="match status" value="1"/>
</dbReference>
<dbReference type="PANTHER" id="PTHR13479">
    <property type="entry name" value="30S RIBOSOMAL PROTEIN S18"/>
    <property type="match status" value="1"/>
</dbReference>
<dbReference type="GO" id="GO:0006412">
    <property type="term" value="P:translation"/>
    <property type="evidence" value="ECO:0007669"/>
    <property type="project" value="UniProtKB-UniRule"/>
</dbReference>
<comment type="subunit">
    <text evidence="6">Part of the 30S ribosomal subunit. Forms a tight heterodimer with protein bS6.</text>
</comment>
<accession>E6W1E2</accession>
<feature type="compositionally biased region" description="Polar residues" evidence="8">
    <location>
        <begin position="14"/>
        <end position="27"/>
    </location>
</feature>
<feature type="region of interest" description="Disordered" evidence="8">
    <location>
        <begin position="1"/>
        <end position="53"/>
    </location>
</feature>
<evidence type="ECO:0000256" key="5">
    <source>
        <dbReference type="ARBA" id="ARBA00023274"/>
    </source>
</evidence>
<dbReference type="FunCoup" id="E6W1E2">
    <property type="interactions" value="584"/>
</dbReference>
<dbReference type="AlphaFoldDB" id="E6W1E2"/>
<dbReference type="eggNOG" id="COG0238">
    <property type="taxonomic scope" value="Bacteria"/>
</dbReference>
<dbReference type="HOGENOM" id="CLU_148710_0_0_0"/>
<evidence type="ECO:0000256" key="8">
    <source>
        <dbReference type="SAM" id="MobiDB-lite"/>
    </source>
</evidence>
<dbReference type="GO" id="GO:0070181">
    <property type="term" value="F:small ribosomal subunit rRNA binding"/>
    <property type="evidence" value="ECO:0007669"/>
    <property type="project" value="TreeGrafter"/>
</dbReference>
<organism evidence="9 10">
    <name type="scientific">Desulfurispirillum indicum (strain ATCC BAA-1389 / DSM 22839 / S5)</name>
    <dbReference type="NCBI Taxonomy" id="653733"/>
    <lineage>
        <taxon>Bacteria</taxon>
        <taxon>Pseudomonadati</taxon>
        <taxon>Chrysiogenota</taxon>
        <taxon>Chrysiogenia</taxon>
        <taxon>Chrysiogenales</taxon>
        <taxon>Chrysiogenaceae</taxon>
        <taxon>Desulfurispirillum</taxon>
    </lineage>
</organism>
<evidence type="ECO:0000313" key="10">
    <source>
        <dbReference type="Proteomes" id="UP000002572"/>
    </source>
</evidence>
<sequence length="123" mass="13811">MTENTTATENTNASQEQQPRSRAQYSNRPGGGTGRPAGGAGGPRRSFQGGRRRFGRKKVCAFCAEKVDYIDYKDVKRLRTFITERSKIKPRRMTGTCAKHQRSLATAIKRSRMMALLPFTALR</sequence>
<keyword evidence="3 6" id="KW-0694">RNA-binding</keyword>
<evidence type="ECO:0000256" key="7">
    <source>
        <dbReference type="RuleBase" id="RU003910"/>
    </source>
</evidence>
<evidence type="ECO:0000256" key="4">
    <source>
        <dbReference type="ARBA" id="ARBA00022980"/>
    </source>
</evidence>
<reference evidence="9 10" key="1">
    <citation type="submission" date="2010-12" db="EMBL/GenBank/DDBJ databases">
        <title>Complete sequence of Desulfurispirillum indicum S5.</title>
        <authorList>
            <consortium name="US DOE Joint Genome Institute"/>
            <person name="Lucas S."/>
            <person name="Copeland A."/>
            <person name="Lapidus A."/>
            <person name="Cheng J.-F."/>
            <person name="Goodwin L."/>
            <person name="Pitluck S."/>
            <person name="Chertkov O."/>
            <person name="Held B."/>
            <person name="Detter J.C."/>
            <person name="Han C."/>
            <person name="Tapia R."/>
            <person name="Land M."/>
            <person name="Hauser L."/>
            <person name="Kyrpides N."/>
            <person name="Ivanova N."/>
            <person name="Mikhailova N."/>
            <person name="Haggblom M."/>
            <person name="Rauschenbach I."/>
            <person name="Bini E."/>
            <person name="Woyke T."/>
        </authorList>
    </citation>
    <scope>NUCLEOTIDE SEQUENCE [LARGE SCALE GENOMIC DNA]</scope>
    <source>
        <strain evidence="10">ATCC BAA-1389 / DSM 22839 / S5</strain>
    </source>
</reference>
<feature type="compositionally biased region" description="Gly residues" evidence="8">
    <location>
        <begin position="29"/>
        <end position="42"/>
    </location>
</feature>
<dbReference type="PANTHER" id="PTHR13479:SF40">
    <property type="entry name" value="SMALL RIBOSOMAL SUBUNIT PROTEIN BS18M"/>
    <property type="match status" value="1"/>
</dbReference>
<evidence type="ECO:0000256" key="6">
    <source>
        <dbReference type="HAMAP-Rule" id="MF_00270"/>
    </source>
</evidence>
<evidence type="ECO:0000256" key="2">
    <source>
        <dbReference type="ARBA" id="ARBA00022730"/>
    </source>
</evidence>
<evidence type="ECO:0000313" key="9">
    <source>
        <dbReference type="EMBL" id="ADU65398.1"/>
    </source>
</evidence>
<dbReference type="InParanoid" id="E6W1E2"/>
<dbReference type="InterPro" id="IPR036870">
    <property type="entry name" value="Ribosomal_bS18_sf"/>
</dbReference>
<dbReference type="GO" id="GO:0022627">
    <property type="term" value="C:cytosolic small ribosomal subunit"/>
    <property type="evidence" value="ECO:0007669"/>
    <property type="project" value="TreeGrafter"/>
</dbReference>
<dbReference type="PRINTS" id="PR00974">
    <property type="entry name" value="RIBOSOMALS18"/>
</dbReference>
<dbReference type="EMBL" id="CP002432">
    <property type="protein sequence ID" value="ADU65398.1"/>
    <property type="molecule type" value="Genomic_DNA"/>
</dbReference>
<keyword evidence="2 6" id="KW-0699">rRNA-binding</keyword>
<comment type="similarity">
    <text evidence="1 6 7">Belongs to the bacterial ribosomal protein bS18 family.</text>
</comment>
<dbReference type="Proteomes" id="UP000002572">
    <property type="component" value="Chromosome"/>
</dbReference>
<proteinExistence type="inferred from homology"/>
<feature type="compositionally biased region" description="Low complexity" evidence="8">
    <location>
        <begin position="1"/>
        <end position="13"/>
    </location>
</feature>
<name>E6W1E2_DESIS</name>
<gene>
    <name evidence="6" type="primary">rpsR</name>
    <name evidence="9" type="ordered locus">Selin_0650</name>
</gene>
<dbReference type="SUPFAM" id="SSF46911">
    <property type="entry name" value="Ribosomal protein S18"/>
    <property type="match status" value="1"/>
</dbReference>
<dbReference type="STRING" id="653733.Selin_0650"/>
<comment type="function">
    <text evidence="6">Binds as a heterodimer with protein bS6 to the central domain of the 16S rRNA, where it helps stabilize the platform of the 30S subunit.</text>
</comment>
<protein>
    <recommendedName>
        <fullName evidence="6">Small ribosomal subunit protein bS18</fullName>
    </recommendedName>
</protein>
<dbReference type="RefSeq" id="WP_013505286.1">
    <property type="nucleotide sequence ID" value="NC_014836.1"/>
</dbReference>